<name>C0G4E5_9HYPH</name>
<dbReference type="PROSITE" id="PS00723">
    <property type="entry name" value="POLYPRENYL_SYNTHASE_1"/>
    <property type="match status" value="1"/>
</dbReference>
<evidence type="ECO:0000256" key="8">
    <source>
        <dbReference type="ARBA" id="ARBA00066511"/>
    </source>
</evidence>
<evidence type="ECO:0000256" key="12">
    <source>
        <dbReference type="RuleBase" id="RU004466"/>
    </source>
</evidence>
<evidence type="ECO:0000256" key="10">
    <source>
        <dbReference type="ARBA" id="ARBA00079637"/>
    </source>
</evidence>
<dbReference type="FunFam" id="1.10.600.10:FF:000002">
    <property type="entry name" value="Octaprenyl diphosphate synthase"/>
    <property type="match status" value="1"/>
</dbReference>
<organism evidence="13 14">
    <name type="scientific">Brucella ceti str. Cudo</name>
    <dbReference type="NCBI Taxonomy" id="595497"/>
    <lineage>
        <taxon>Bacteria</taxon>
        <taxon>Pseudomonadati</taxon>
        <taxon>Pseudomonadota</taxon>
        <taxon>Alphaproteobacteria</taxon>
        <taxon>Hyphomicrobiales</taxon>
        <taxon>Brucellaceae</taxon>
        <taxon>Brucella/Ochrobactrum group</taxon>
        <taxon>Brucella</taxon>
    </lineage>
</organism>
<dbReference type="PANTHER" id="PTHR12001:SF69">
    <property type="entry name" value="ALL TRANS-POLYPRENYL-DIPHOSPHATE SYNTHASE PDSS1"/>
    <property type="match status" value="1"/>
</dbReference>
<comment type="caution">
    <text evidence="13">The sequence shown here is derived from an EMBL/GenBank/DDBJ whole genome shotgun (WGS) entry which is preliminary data.</text>
</comment>
<dbReference type="AlphaFoldDB" id="C0G4E5"/>
<keyword evidence="5" id="KW-0460">Magnesium</keyword>
<keyword evidence="3 12" id="KW-0808">Transferase</keyword>
<dbReference type="Pfam" id="PF00348">
    <property type="entry name" value="polyprenyl_synt"/>
    <property type="match status" value="1"/>
</dbReference>
<proteinExistence type="inferred from homology"/>
<evidence type="ECO:0000313" key="14">
    <source>
        <dbReference type="Proteomes" id="UP000003678"/>
    </source>
</evidence>
<dbReference type="CDD" id="cd00685">
    <property type="entry name" value="Trans_IPPS_HT"/>
    <property type="match status" value="1"/>
</dbReference>
<evidence type="ECO:0000256" key="4">
    <source>
        <dbReference type="ARBA" id="ARBA00022723"/>
    </source>
</evidence>
<dbReference type="InterPro" id="IPR000092">
    <property type="entry name" value="Polyprenyl_synt"/>
</dbReference>
<evidence type="ECO:0000256" key="5">
    <source>
        <dbReference type="ARBA" id="ARBA00022842"/>
    </source>
</evidence>
<comment type="function">
    <text evidence="7">Supplies octaprenyl diphosphate, the precursor for the side chain of the isoprenoid quinones ubiquinone and menaquinone.</text>
</comment>
<evidence type="ECO:0000256" key="11">
    <source>
        <dbReference type="ARBA" id="ARBA00083124"/>
    </source>
</evidence>
<evidence type="ECO:0000256" key="2">
    <source>
        <dbReference type="ARBA" id="ARBA00006706"/>
    </source>
</evidence>
<gene>
    <name evidence="13" type="ORF">BCETI_1000566</name>
</gene>
<comment type="catalytic activity">
    <reaction evidence="6">
        <text>5 isopentenyl diphosphate + (2E,6E)-farnesyl diphosphate = all-trans-octaprenyl diphosphate + 5 diphosphate</text>
        <dbReference type="Rhea" id="RHEA:27798"/>
        <dbReference type="ChEBI" id="CHEBI:33019"/>
        <dbReference type="ChEBI" id="CHEBI:57711"/>
        <dbReference type="ChEBI" id="CHEBI:128769"/>
        <dbReference type="ChEBI" id="CHEBI:175763"/>
        <dbReference type="EC" id="2.5.1.90"/>
    </reaction>
</comment>
<dbReference type="Gene3D" id="1.10.600.10">
    <property type="entry name" value="Farnesyl Diphosphate Synthase"/>
    <property type="match status" value="1"/>
</dbReference>
<dbReference type="SUPFAM" id="SSF48576">
    <property type="entry name" value="Terpenoid synthases"/>
    <property type="match status" value="1"/>
</dbReference>
<dbReference type="GO" id="GO:0046872">
    <property type="term" value="F:metal ion binding"/>
    <property type="evidence" value="ECO:0007669"/>
    <property type="project" value="UniProtKB-KW"/>
</dbReference>
<evidence type="ECO:0000313" key="13">
    <source>
        <dbReference type="EMBL" id="EEH15610.1"/>
    </source>
</evidence>
<evidence type="ECO:0000256" key="1">
    <source>
        <dbReference type="ARBA" id="ARBA00001946"/>
    </source>
</evidence>
<dbReference type="GO" id="GO:0106350">
    <property type="term" value="F:all-trans-octaprenyl-diphosphate synthase activity"/>
    <property type="evidence" value="ECO:0007669"/>
    <property type="project" value="UniProtKB-EC"/>
</dbReference>
<comment type="similarity">
    <text evidence="2 12">Belongs to the FPP/GGPP synthase family.</text>
</comment>
<protein>
    <recommendedName>
        <fullName evidence="9">Octaprenyl diphosphate synthase</fullName>
        <ecNumber evidence="8">2.5.1.90</ecNumber>
    </recommendedName>
    <alternativeName>
        <fullName evidence="11">All-trans-octaprenyl-diphosphate synthase</fullName>
    </alternativeName>
    <alternativeName>
        <fullName evidence="10">Octaprenyl pyrophosphate synthase</fullName>
    </alternativeName>
</protein>
<sequence length="363" mass="38868">MMWSKRKVGALARPNRAHAAPGEMALGVVLNLDGKMKQEGSVQPLVDLTRADMARVNELILSRAGSDVEMIPEVANHLISSGGKRLRPMMTLASARMFGYEGDGHVRLATSVEFMHTATLLHDDVVDESDLRRGKSTARTIWGNQASVLVGDFLLGQAFKMMVDVGSLDALDVLATSASIIAEGEVMQLAAAKNMETTEDEYLAVIKAKTAALFSAAAEVGPIIAGAQRSDRAALRDYGLNLGLAFQLVDDALDYGGSAADLGKNTGDDFREGKITLPVILSYRRGTDEERAFWKGAIEGGASDDASLQKAIGLMMKHGAIADTVQRARHFGEIARDALAPLKASPQKDALIEVVDFCISRVN</sequence>
<dbReference type="EC" id="2.5.1.90" evidence="8"/>
<comment type="cofactor">
    <cofactor evidence="1">
        <name>Mg(2+)</name>
        <dbReference type="ChEBI" id="CHEBI:18420"/>
    </cofactor>
</comment>
<dbReference type="SFLD" id="SFLDS00005">
    <property type="entry name" value="Isoprenoid_Synthase_Type_I"/>
    <property type="match status" value="1"/>
</dbReference>
<dbReference type="InterPro" id="IPR033749">
    <property type="entry name" value="Polyprenyl_synt_CS"/>
</dbReference>
<dbReference type="Proteomes" id="UP000003678">
    <property type="component" value="Unassembled WGS sequence"/>
</dbReference>
<dbReference type="GO" id="GO:0008299">
    <property type="term" value="P:isoprenoid biosynthetic process"/>
    <property type="evidence" value="ECO:0007669"/>
    <property type="project" value="InterPro"/>
</dbReference>
<evidence type="ECO:0000256" key="6">
    <source>
        <dbReference type="ARBA" id="ARBA00051506"/>
    </source>
</evidence>
<evidence type="ECO:0000256" key="3">
    <source>
        <dbReference type="ARBA" id="ARBA00022679"/>
    </source>
</evidence>
<evidence type="ECO:0000256" key="7">
    <source>
        <dbReference type="ARBA" id="ARBA00055029"/>
    </source>
</evidence>
<dbReference type="PANTHER" id="PTHR12001">
    <property type="entry name" value="GERANYLGERANYL PYROPHOSPHATE SYNTHASE"/>
    <property type="match status" value="1"/>
</dbReference>
<evidence type="ECO:0000256" key="9">
    <source>
        <dbReference type="ARBA" id="ARBA00072473"/>
    </source>
</evidence>
<dbReference type="EMBL" id="ACJD01000001">
    <property type="protein sequence ID" value="EEH15610.1"/>
    <property type="molecule type" value="Genomic_DNA"/>
</dbReference>
<dbReference type="InterPro" id="IPR008949">
    <property type="entry name" value="Isoprenoid_synthase_dom_sf"/>
</dbReference>
<reference evidence="13 14" key="1">
    <citation type="submission" date="2009-03" db="EMBL/GenBank/DDBJ databases">
        <authorList>
            <person name="Setubal J.C."/>
            <person name="Boyle S."/>
            <person name="Crasta O.R."/>
            <person name="Gillespie J.J."/>
            <person name="Kenyon R.W."/>
            <person name="Lu J."/>
            <person name="Mane S."/>
            <person name="Nagrani S."/>
            <person name="Shallom J.M."/>
            <person name="Shallom S."/>
            <person name="Shukla M."/>
            <person name="Snyder E.E."/>
            <person name="Sobral B.W."/>
            <person name="Wattam A.R."/>
            <person name="Will R."/>
            <person name="Williams K."/>
            <person name="Yoo H."/>
            <person name="Bruce D.H."/>
            <person name="Detter C."/>
            <person name="Munk C."/>
            <person name="Brettin T.S."/>
            <person name="Ficht T."/>
        </authorList>
    </citation>
    <scope>NUCLEOTIDE SEQUENCE [LARGE SCALE GENOMIC DNA]</scope>
    <source>
        <strain evidence="13 14">Cudo</strain>
    </source>
</reference>
<keyword evidence="4" id="KW-0479">Metal-binding</keyword>
<accession>C0G4E5</accession>